<evidence type="ECO:0000259" key="5">
    <source>
        <dbReference type="Pfam" id="PF01923"/>
    </source>
</evidence>
<keyword evidence="4" id="KW-0169">Cobalamin biosynthesis</keyword>
<keyword evidence="1 4" id="KW-0808">Transferase</keyword>
<dbReference type="GO" id="GO:0009236">
    <property type="term" value="P:cobalamin biosynthetic process"/>
    <property type="evidence" value="ECO:0007669"/>
    <property type="project" value="UniProtKB-UniRule"/>
</dbReference>
<comment type="similarity">
    <text evidence="4">Belongs to the Cob(I)alamin adenosyltransferase family.</text>
</comment>
<comment type="catalytic activity">
    <reaction evidence="4">
        <text>2 cob(II)yrinate a,c diamide + reduced [electron-transfer flavoprotein] + 2 ATP = 2 adenosylcob(III)yrinate a,c-diamide + 2 triphosphate + oxidized [electron-transfer flavoprotein] + 3 H(+)</text>
        <dbReference type="Rhea" id="RHEA:11528"/>
        <dbReference type="Rhea" id="RHEA-COMP:10685"/>
        <dbReference type="Rhea" id="RHEA-COMP:10686"/>
        <dbReference type="ChEBI" id="CHEBI:15378"/>
        <dbReference type="ChEBI" id="CHEBI:18036"/>
        <dbReference type="ChEBI" id="CHEBI:30616"/>
        <dbReference type="ChEBI" id="CHEBI:57692"/>
        <dbReference type="ChEBI" id="CHEBI:58307"/>
        <dbReference type="ChEBI" id="CHEBI:58503"/>
        <dbReference type="ChEBI" id="CHEBI:58537"/>
        <dbReference type="EC" id="2.5.1.17"/>
    </reaction>
</comment>
<dbReference type="InterPro" id="IPR016030">
    <property type="entry name" value="CblAdoTrfase-like"/>
</dbReference>
<dbReference type="GO" id="GO:0008817">
    <property type="term" value="F:corrinoid adenosyltransferase activity"/>
    <property type="evidence" value="ECO:0007669"/>
    <property type="project" value="UniProtKB-UniRule"/>
</dbReference>
<dbReference type="NCBIfam" id="TIGR00636">
    <property type="entry name" value="PduO_Nterm"/>
    <property type="match status" value="1"/>
</dbReference>
<dbReference type="Pfam" id="PF01923">
    <property type="entry name" value="Cob_adeno_trans"/>
    <property type="match status" value="1"/>
</dbReference>
<dbReference type="Gene3D" id="1.20.1200.10">
    <property type="entry name" value="Cobalamin adenosyltransferase-like"/>
    <property type="match status" value="1"/>
</dbReference>
<comment type="catalytic activity">
    <reaction evidence="4">
        <text>2 cob(II)alamin + reduced [electron-transfer flavoprotein] + 2 ATP = 2 adenosylcob(III)alamin + 2 triphosphate + oxidized [electron-transfer flavoprotein] + 3 H(+)</text>
        <dbReference type="Rhea" id="RHEA:28671"/>
        <dbReference type="Rhea" id="RHEA-COMP:10685"/>
        <dbReference type="Rhea" id="RHEA-COMP:10686"/>
        <dbReference type="ChEBI" id="CHEBI:15378"/>
        <dbReference type="ChEBI" id="CHEBI:16304"/>
        <dbReference type="ChEBI" id="CHEBI:18036"/>
        <dbReference type="ChEBI" id="CHEBI:18408"/>
        <dbReference type="ChEBI" id="CHEBI:30616"/>
        <dbReference type="ChEBI" id="CHEBI:57692"/>
        <dbReference type="ChEBI" id="CHEBI:58307"/>
        <dbReference type="EC" id="2.5.1.17"/>
    </reaction>
</comment>
<dbReference type="InterPro" id="IPR036451">
    <property type="entry name" value="CblAdoTrfase-like_sf"/>
</dbReference>
<dbReference type="GO" id="GO:0005524">
    <property type="term" value="F:ATP binding"/>
    <property type="evidence" value="ECO:0007669"/>
    <property type="project" value="UniProtKB-UniRule"/>
</dbReference>
<dbReference type="AlphaFoldDB" id="A0A1F7G8H2"/>
<keyword evidence="2 4" id="KW-0547">Nucleotide-binding</keyword>
<dbReference type="Proteomes" id="UP000178372">
    <property type="component" value="Unassembled WGS sequence"/>
</dbReference>
<reference evidence="6 7" key="1">
    <citation type="journal article" date="2016" name="Nat. Commun.">
        <title>Thousands of microbial genomes shed light on interconnected biogeochemical processes in an aquifer system.</title>
        <authorList>
            <person name="Anantharaman K."/>
            <person name="Brown C.T."/>
            <person name="Hug L.A."/>
            <person name="Sharon I."/>
            <person name="Castelle C.J."/>
            <person name="Probst A.J."/>
            <person name="Thomas B.C."/>
            <person name="Singh A."/>
            <person name="Wilkins M.J."/>
            <person name="Karaoz U."/>
            <person name="Brodie E.L."/>
            <person name="Williams K.H."/>
            <person name="Hubbard S.S."/>
            <person name="Banfield J.F."/>
        </authorList>
    </citation>
    <scope>NUCLEOTIDE SEQUENCE [LARGE SCALE GENOMIC DNA]</scope>
</reference>
<dbReference type="EMBL" id="MFZF01000033">
    <property type="protein sequence ID" value="OGK15211.1"/>
    <property type="molecule type" value="Genomic_DNA"/>
</dbReference>
<evidence type="ECO:0000256" key="4">
    <source>
        <dbReference type="RuleBase" id="RU366026"/>
    </source>
</evidence>
<comment type="caution">
    <text evidence="6">The sequence shown here is derived from an EMBL/GenBank/DDBJ whole genome shotgun (WGS) entry which is preliminary data.</text>
</comment>
<evidence type="ECO:0000313" key="6">
    <source>
        <dbReference type="EMBL" id="OGK15211.1"/>
    </source>
</evidence>
<dbReference type="PANTHER" id="PTHR12213">
    <property type="entry name" value="CORRINOID ADENOSYLTRANSFERASE"/>
    <property type="match status" value="1"/>
</dbReference>
<evidence type="ECO:0000256" key="3">
    <source>
        <dbReference type="ARBA" id="ARBA00022840"/>
    </source>
</evidence>
<evidence type="ECO:0000256" key="1">
    <source>
        <dbReference type="ARBA" id="ARBA00022679"/>
    </source>
</evidence>
<keyword evidence="3 4" id="KW-0067">ATP-binding</keyword>
<dbReference type="SUPFAM" id="SSF89028">
    <property type="entry name" value="Cobalamin adenosyltransferase-like"/>
    <property type="match status" value="1"/>
</dbReference>
<protein>
    <recommendedName>
        <fullName evidence="4">Corrinoid adenosyltransferase</fullName>
        <ecNumber evidence="4">2.5.1.17</ecNumber>
    </recommendedName>
    <alternativeName>
        <fullName evidence="4">Cob(II)alamin adenosyltransferase</fullName>
    </alternativeName>
    <alternativeName>
        <fullName evidence="4">Cob(II)yrinic acid a,c-diamide adenosyltransferase</fullName>
    </alternativeName>
    <alternativeName>
        <fullName evidence="4">Cobinamide/cobalamin adenosyltransferase</fullName>
    </alternativeName>
</protein>
<organism evidence="6 7">
    <name type="scientific">Candidatus Roizmanbacteria bacterium RIFCSPHIGHO2_01_FULL_39_12b</name>
    <dbReference type="NCBI Taxonomy" id="1802030"/>
    <lineage>
        <taxon>Bacteria</taxon>
        <taxon>Candidatus Roizmaniibacteriota</taxon>
    </lineage>
</organism>
<dbReference type="EC" id="2.5.1.17" evidence="4"/>
<dbReference type="UniPathway" id="UPA00148">
    <property type="reaction ID" value="UER00233"/>
</dbReference>
<evidence type="ECO:0000313" key="7">
    <source>
        <dbReference type="Proteomes" id="UP000178372"/>
    </source>
</evidence>
<gene>
    <name evidence="6" type="ORF">A2690_00335</name>
</gene>
<sequence>MPVYTRTGDDGTTSLFGGKRLLKNNAQVKAYGAVDEVTSFLGLVLLQNIDSKDRLLLTSIQKNLYNVMGFLSGAGNKLIRDLSKATVYLEEEIDRKEKVLPKLNRFILPQGTPLCVFCHIARTTTRRCERQLVEFFKLNVLEKNSVLNVIAYINRLSDYLFVLSRWYNREQGDMLT</sequence>
<accession>A0A1F7G8H2</accession>
<dbReference type="PANTHER" id="PTHR12213:SF0">
    <property type="entry name" value="CORRINOID ADENOSYLTRANSFERASE MMAB"/>
    <property type="match status" value="1"/>
</dbReference>
<name>A0A1F7G8H2_9BACT</name>
<comment type="pathway">
    <text evidence="4">Cofactor biosynthesis; adenosylcobalamin biosynthesis; adenosylcobalamin from cob(II)yrinate a,c-diamide: step 2/7.</text>
</comment>
<feature type="domain" description="Cobalamin adenosyltransferase-like" evidence="5">
    <location>
        <begin position="3"/>
        <end position="166"/>
    </location>
</feature>
<proteinExistence type="inferred from homology"/>
<dbReference type="InterPro" id="IPR029499">
    <property type="entry name" value="PduO-typ"/>
</dbReference>
<evidence type="ECO:0000256" key="2">
    <source>
        <dbReference type="ARBA" id="ARBA00022741"/>
    </source>
</evidence>